<evidence type="ECO:0000313" key="1">
    <source>
        <dbReference type="EMBL" id="MCI4658025.1"/>
    </source>
</evidence>
<accession>A0AA41UFJ5</accession>
<reference evidence="1" key="1">
    <citation type="submission" date="2022-03" db="EMBL/GenBank/DDBJ databases">
        <title>Cryobacterium sp. nov. strain ZS14-85, isolated from Antarctic soil.</title>
        <authorList>
            <person name="Li J."/>
            <person name="Niu G."/>
        </authorList>
    </citation>
    <scope>NUCLEOTIDE SEQUENCE</scope>
    <source>
        <strain evidence="1">ZS14-85</strain>
    </source>
</reference>
<dbReference type="AlphaFoldDB" id="A0AA41UFJ5"/>
<evidence type="ECO:0000313" key="2">
    <source>
        <dbReference type="Proteomes" id="UP001165341"/>
    </source>
</evidence>
<proteinExistence type="predicted"/>
<dbReference type="EMBL" id="JALGAR010000002">
    <property type="protein sequence ID" value="MCI4658025.1"/>
    <property type="molecule type" value="Genomic_DNA"/>
</dbReference>
<gene>
    <name evidence="1" type="ORF">MQH31_09415</name>
</gene>
<protein>
    <submittedName>
        <fullName evidence="1">Uncharacterized protein</fullName>
    </submittedName>
</protein>
<comment type="caution">
    <text evidence="1">The sequence shown here is derived from an EMBL/GenBank/DDBJ whole genome shotgun (WGS) entry which is preliminary data.</text>
</comment>
<organism evidence="1 2">
    <name type="scientific">Cryobacterium zhongshanensis</name>
    <dbReference type="NCBI Taxonomy" id="2928153"/>
    <lineage>
        <taxon>Bacteria</taxon>
        <taxon>Bacillati</taxon>
        <taxon>Actinomycetota</taxon>
        <taxon>Actinomycetes</taxon>
        <taxon>Micrococcales</taxon>
        <taxon>Microbacteriaceae</taxon>
        <taxon>Cryobacterium</taxon>
    </lineage>
</organism>
<dbReference type="Proteomes" id="UP001165341">
    <property type="component" value="Unassembled WGS sequence"/>
</dbReference>
<dbReference type="RefSeq" id="WP_134535039.1">
    <property type="nucleotide sequence ID" value="NZ_JALGAR010000002.1"/>
</dbReference>
<name>A0AA41UFJ5_9MICO</name>
<sequence>MQSEFFAKVFGDKEDPRRRLEVIFGGVAPSAGPPPAARMWATTVLARAGIDPVSNDLAAITCLRRAQPRLTLRAATYLAKDAAVR</sequence>
<keyword evidence="2" id="KW-1185">Reference proteome</keyword>